<dbReference type="InterPro" id="IPR036259">
    <property type="entry name" value="MFS_trans_sf"/>
</dbReference>
<keyword evidence="1" id="KW-0472">Membrane</keyword>
<dbReference type="AlphaFoldDB" id="A0A183D1H8"/>
<proteinExistence type="predicted"/>
<keyword evidence="1" id="KW-0812">Transmembrane</keyword>
<feature type="transmembrane region" description="Helical" evidence="1">
    <location>
        <begin position="124"/>
        <end position="143"/>
    </location>
</feature>
<evidence type="ECO:0000313" key="3">
    <source>
        <dbReference type="Proteomes" id="UP000271098"/>
    </source>
</evidence>
<sequence length="150" mass="16148">MHSTTVFRALTSSLCKLQVRCISETAKLRVYNSIAFVGCAAFLTILSFIPASRAYVAIACLGLAAGCLGFTTGGFFKAAPLISKHFSPFVTGNISLGITITMLVVPALVWGLAPENDISGWQRVFLTTAGVLFLTNIAFCKLFEFIKFHS</sequence>
<dbReference type="SUPFAM" id="SSF103473">
    <property type="entry name" value="MFS general substrate transporter"/>
    <property type="match status" value="1"/>
</dbReference>
<keyword evidence="1" id="KW-1133">Transmembrane helix</keyword>
<gene>
    <name evidence="2" type="ORF">GPUH_LOCUS2571</name>
</gene>
<feature type="transmembrane region" description="Helical" evidence="1">
    <location>
        <begin position="88"/>
        <end position="112"/>
    </location>
</feature>
<reference evidence="2 3" key="2">
    <citation type="submission" date="2018-11" db="EMBL/GenBank/DDBJ databases">
        <authorList>
            <consortium name="Pathogen Informatics"/>
        </authorList>
    </citation>
    <scope>NUCLEOTIDE SEQUENCE [LARGE SCALE GENOMIC DNA]</scope>
</reference>
<evidence type="ECO:0000256" key="1">
    <source>
        <dbReference type="SAM" id="Phobius"/>
    </source>
</evidence>
<feature type="transmembrane region" description="Helical" evidence="1">
    <location>
        <begin position="55"/>
        <end position="76"/>
    </location>
</feature>
<organism evidence="4">
    <name type="scientific">Gongylonema pulchrum</name>
    <dbReference type="NCBI Taxonomy" id="637853"/>
    <lineage>
        <taxon>Eukaryota</taxon>
        <taxon>Metazoa</taxon>
        <taxon>Ecdysozoa</taxon>
        <taxon>Nematoda</taxon>
        <taxon>Chromadorea</taxon>
        <taxon>Rhabditida</taxon>
        <taxon>Spirurina</taxon>
        <taxon>Spiruromorpha</taxon>
        <taxon>Spiruroidea</taxon>
        <taxon>Gongylonematidae</taxon>
        <taxon>Gongylonema</taxon>
    </lineage>
</organism>
<name>A0A183D1H8_9BILA</name>
<dbReference type="PANTHER" id="PTHR45757:SF23">
    <property type="entry name" value="MAJOR FACILITATOR SUPERFAMILY (MFS) PROFILE DOMAIN-CONTAINING PROTEIN"/>
    <property type="match status" value="1"/>
</dbReference>
<dbReference type="Proteomes" id="UP000271098">
    <property type="component" value="Unassembled WGS sequence"/>
</dbReference>
<evidence type="ECO:0000313" key="2">
    <source>
        <dbReference type="EMBL" id="VDK35020.1"/>
    </source>
</evidence>
<feature type="transmembrane region" description="Helical" evidence="1">
    <location>
        <begin position="30"/>
        <end position="49"/>
    </location>
</feature>
<dbReference type="GO" id="GO:0016020">
    <property type="term" value="C:membrane"/>
    <property type="evidence" value="ECO:0007669"/>
    <property type="project" value="TreeGrafter"/>
</dbReference>
<protein>
    <submittedName>
        <fullName evidence="4">MFS domain-containing protein</fullName>
    </submittedName>
</protein>
<dbReference type="EMBL" id="UYRT01003956">
    <property type="protein sequence ID" value="VDK35020.1"/>
    <property type="molecule type" value="Genomic_DNA"/>
</dbReference>
<evidence type="ECO:0000313" key="4">
    <source>
        <dbReference type="WBParaSite" id="GPUH_0000257401-mRNA-1"/>
    </source>
</evidence>
<reference evidence="4" key="1">
    <citation type="submission" date="2016-06" db="UniProtKB">
        <authorList>
            <consortium name="WormBaseParasite"/>
        </authorList>
    </citation>
    <scope>IDENTIFICATION</scope>
</reference>
<dbReference type="PANTHER" id="PTHR45757">
    <property type="entry name" value="PROTEIN CBG23364-RELATED"/>
    <property type="match status" value="1"/>
</dbReference>
<accession>A0A183D1H8</accession>
<dbReference type="WBParaSite" id="GPUH_0000257401-mRNA-1">
    <property type="protein sequence ID" value="GPUH_0000257401-mRNA-1"/>
    <property type="gene ID" value="GPUH_0000257401"/>
</dbReference>
<keyword evidence="3" id="KW-1185">Reference proteome</keyword>
<dbReference type="OrthoDB" id="2985014at2759"/>